<proteinExistence type="predicted"/>
<evidence type="ECO:0000313" key="2">
    <source>
        <dbReference type="Proteomes" id="UP001501436"/>
    </source>
</evidence>
<evidence type="ECO:0000313" key="1">
    <source>
        <dbReference type="EMBL" id="GAA4902094.1"/>
    </source>
</evidence>
<dbReference type="Gene3D" id="1.20.120.450">
    <property type="entry name" value="dinb family like domain"/>
    <property type="match status" value="1"/>
</dbReference>
<dbReference type="EMBL" id="BAABJI010000001">
    <property type="protein sequence ID" value="GAA4902094.1"/>
    <property type="molecule type" value="Genomic_DNA"/>
</dbReference>
<comment type="caution">
    <text evidence="1">The sequence shown here is derived from an EMBL/GenBank/DDBJ whole genome shotgun (WGS) entry which is preliminary data.</text>
</comment>
<sequence length="164" mass="18124">MIISEKLSQELEKILSGDAWYGPAVHETIDKISFEIAYERPGNGAHSIAEIVLHMLGWTIEVSERLNDKTATLPAGGDWPDAGTPDEERWKTMVNDLKLANVNLIGLIEKFPESKWGELTNDDRNEPGLGAGVNYEQLINGLIQHHVYHAGQIGILNRMLGGVV</sequence>
<protein>
    <recommendedName>
        <fullName evidence="3">Damage-inducible protein DinB</fullName>
    </recommendedName>
</protein>
<dbReference type="RefSeq" id="WP_345328794.1">
    <property type="nucleotide sequence ID" value="NZ_BAABJI010000001.1"/>
</dbReference>
<keyword evidence="2" id="KW-1185">Reference proteome</keyword>
<name>A0ABP9FJL3_9SPHI</name>
<gene>
    <name evidence="1" type="ORF">GCM10023313_00680</name>
</gene>
<dbReference type="SUPFAM" id="SSF109854">
    <property type="entry name" value="DinB/YfiT-like putative metalloenzymes"/>
    <property type="match status" value="1"/>
</dbReference>
<reference evidence="2" key="1">
    <citation type="journal article" date="2019" name="Int. J. Syst. Evol. Microbiol.">
        <title>The Global Catalogue of Microorganisms (GCM) 10K type strain sequencing project: providing services to taxonomists for standard genome sequencing and annotation.</title>
        <authorList>
            <consortium name="The Broad Institute Genomics Platform"/>
            <consortium name="The Broad Institute Genome Sequencing Center for Infectious Disease"/>
            <person name="Wu L."/>
            <person name="Ma J."/>
        </authorList>
    </citation>
    <scope>NUCLEOTIDE SEQUENCE [LARGE SCALE GENOMIC DNA]</scope>
    <source>
        <strain evidence="2">JCM 18283</strain>
    </source>
</reference>
<dbReference type="Proteomes" id="UP001501436">
    <property type="component" value="Unassembled WGS sequence"/>
</dbReference>
<organism evidence="1 2">
    <name type="scientific">Mucilaginibacter defluvii</name>
    <dbReference type="NCBI Taxonomy" id="1196019"/>
    <lineage>
        <taxon>Bacteria</taxon>
        <taxon>Pseudomonadati</taxon>
        <taxon>Bacteroidota</taxon>
        <taxon>Sphingobacteriia</taxon>
        <taxon>Sphingobacteriales</taxon>
        <taxon>Sphingobacteriaceae</taxon>
        <taxon>Mucilaginibacter</taxon>
    </lineage>
</organism>
<accession>A0ABP9FJL3</accession>
<dbReference type="InterPro" id="IPR034660">
    <property type="entry name" value="DinB/YfiT-like"/>
</dbReference>
<evidence type="ECO:0008006" key="3">
    <source>
        <dbReference type="Google" id="ProtNLM"/>
    </source>
</evidence>